<protein>
    <submittedName>
        <fullName evidence="2">Uncharacterized protein</fullName>
    </submittedName>
</protein>
<comment type="caution">
    <text evidence="2">The sequence shown here is derived from an EMBL/GenBank/DDBJ whole genome shotgun (WGS) entry which is preliminary data.</text>
</comment>
<feature type="transmembrane region" description="Helical" evidence="1">
    <location>
        <begin position="16"/>
        <end position="38"/>
    </location>
</feature>
<feature type="transmembrane region" description="Helical" evidence="1">
    <location>
        <begin position="114"/>
        <end position="134"/>
    </location>
</feature>
<reference evidence="2 3" key="1">
    <citation type="submission" date="2017-09" db="EMBL/GenBank/DDBJ databases">
        <title>Sphingomonas spermidinifaciens 9NM-10, whole genome shotgun sequence.</title>
        <authorList>
            <person name="Feng G."/>
            <person name="Zhu H."/>
        </authorList>
    </citation>
    <scope>NUCLEOTIDE SEQUENCE [LARGE SCALE GENOMIC DNA]</scope>
    <source>
        <strain evidence="2 3">9NM-10</strain>
    </source>
</reference>
<keyword evidence="1" id="KW-1133">Transmembrane helix</keyword>
<dbReference type="AlphaFoldDB" id="A0A2A4B2U3"/>
<dbReference type="OrthoDB" id="7450496at2"/>
<dbReference type="Proteomes" id="UP000218366">
    <property type="component" value="Unassembled WGS sequence"/>
</dbReference>
<accession>A0A2A4B2U3</accession>
<dbReference type="EMBL" id="NWMW01000002">
    <property type="protein sequence ID" value="PCD02761.1"/>
    <property type="molecule type" value="Genomic_DNA"/>
</dbReference>
<evidence type="ECO:0000256" key="1">
    <source>
        <dbReference type="SAM" id="Phobius"/>
    </source>
</evidence>
<evidence type="ECO:0000313" key="2">
    <source>
        <dbReference type="EMBL" id="PCD02761.1"/>
    </source>
</evidence>
<name>A0A2A4B2U3_9SPHN</name>
<gene>
    <name evidence="2" type="ORF">COC42_10680</name>
</gene>
<evidence type="ECO:0000313" key="3">
    <source>
        <dbReference type="Proteomes" id="UP000218366"/>
    </source>
</evidence>
<keyword evidence="1" id="KW-0812">Transmembrane</keyword>
<keyword evidence="3" id="KW-1185">Reference proteome</keyword>
<keyword evidence="1" id="KW-0472">Membrane</keyword>
<feature type="transmembrane region" description="Helical" evidence="1">
    <location>
        <begin position="58"/>
        <end position="78"/>
    </location>
</feature>
<proteinExistence type="predicted"/>
<organism evidence="2 3">
    <name type="scientific">Sphingomonas spermidinifaciens</name>
    <dbReference type="NCBI Taxonomy" id="1141889"/>
    <lineage>
        <taxon>Bacteria</taxon>
        <taxon>Pseudomonadati</taxon>
        <taxon>Pseudomonadota</taxon>
        <taxon>Alphaproteobacteria</taxon>
        <taxon>Sphingomonadales</taxon>
        <taxon>Sphingomonadaceae</taxon>
        <taxon>Sphingomonas</taxon>
    </lineage>
</organism>
<feature type="transmembrane region" description="Helical" evidence="1">
    <location>
        <begin position="90"/>
        <end position="107"/>
    </location>
</feature>
<sequence>MDATGIGPWSRGSAVAYPWANVAHVLGAIALVGAIGVVDLRLMGLWRALPAEPLKRALVPVAIGGFAVMLASGTVLLAADGPALSKSGLFQAKLVLIALAGANALAFRWRQAGWLAAMSLGLWVAVVVAGRMIAYS</sequence>